<gene>
    <name evidence="9" type="ORF">M5X09_09945</name>
</gene>
<dbReference type="InterPro" id="IPR049177">
    <property type="entry name" value="MgtC_SapB_SrpB_YhiD_N"/>
</dbReference>
<keyword evidence="3" id="KW-1003">Cell membrane</keyword>
<accession>A0ABT4DRK5</accession>
<feature type="transmembrane region" description="Helical" evidence="7">
    <location>
        <begin position="108"/>
        <end position="134"/>
    </location>
</feature>
<comment type="subcellular location">
    <subcellularLocation>
        <location evidence="1">Cell membrane</location>
        <topology evidence="1">Multi-pass membrane protein</topology>
    </subcellularLocation>
</comment>
<dbReference type="InterPro" id="IPR003416">
    <property type="entry name" value="MgtC/SapB/SrpB/YhiD_fam"/>
</dbReference>
<reference evidence="9 10" key="1">
    <citation type="submission" date="2022-05" db="EMBL/GenBank/DDBJ databases">
        <title>Genome Sequencing of Bee-Associated Microbes.</title>
        <authorList>
            <person name="Dunlap C."/>
        </authorList>
    </citation>
    <scope>NUCLEOTIDE SEQUENCE [LARGE SCALE GENOMIC DNA]</scope>
    <source>
        <strain evidence="9 10">NRRL NRS-1438</strain>
    </source>
</reference>
<dbReference type="Pfam" id="PF02308">
    <property type="entry name" value="MgtC"/>
    <property type="match status" value="1"/>
</dbReference>
<proteinExistence type="inferred from homology"/>
<evidence type="ECO:0000259" key="8">
    <source>
        <dbReference type="Pfam" id="PF02308"/>
    </source>
</evidence>
<name>A0ABT4DRK5_9BACL</name>
<organism evidence="9 10">
    <name type="scientific">Paenibacillus apiarius</name>
    <dbReference type="NCBI Taxonomy" id="46240"/>
    <lineage>
        <taxon>Bacteria</taxon>
        <taxon>Bacillati</taxon>
        <taxon>Bacillota</taxon>
        <taxon>Bacilli</taxon>
        <taxon>Bacillales</taxon>
        <taxon>Paenibacillaceae</taxon>
        <taxon>Paenibacillus</taxon>
    </lineage>
</organism>
<feature type="domain" description="MgtC/SapB/SrpB/YhiD N-terminal" evidence="8">
    <location>
        <begin position="16"/>
        <end position="144"/>
    </location>
</feature>
<dbReference type="PANTHER" id="PTHR33778">
    <property type="entry name" value="PROTEIN MGTC"/>
    <property type="match status" value="1"/>
</dbReference>
<evidence type="ECO:0000256" key="1">
    <source>
        <dbReference type="ARBA" id="ARBA00004651"/>
    </source>
</evidence>
<evidence type="ECO:0000256" key="7">
    <source>
        <dbReference type="SAM" id="Phobius"/>
    </source>
</evidence>
<dbReference type="PRINTS" id="PR01837">
    <property type="entry name" value="MGTCSAPBPROT"/>
</dbReference>
<evidence type="ECO:0000256" key="6">
    <source>
        <dbReference type="ARBA" id="ARBA00023136"/>
    </source>
</evidence>
<keyword evidence="6 7" id="KW-0472">Membrane</keyword>
<evidence type="ECO:0000256" key="2">
    <source>
        <dbReference type="ARBA" id="ARBA00009298"/>
    </source>
</evidence>
<evidence type="ECO:0000256" key="3">
    <source>
        <dbReference type="ARBA" id="ARBA00022475"/>
    </source>
</evidence>
<dbReference type="EMBL" id="JAMDLW010000011">
    <property type="protein sequence ID" value="MCY9520002.1"/>
    <property type="molecule type" value="Genomic_DNA"/>
</dbReference>
<protein>
    <submittedName>
        <fullName evidence="9">MgtC/SapB family protein</fullName>
    </submittedName>
</protein>
<feature type="transmembrane region" description="Helical" evidence="7">
    <location>
        <begin position="12"/>
        <end position="29"/>
    </location>
</feature>
<keyword evidence="10" id="KW-1185">Reference proteome</keyword>
<evidence type="ECO:0000256" key="5">
    <source>
        <dbReference type="ARBA" id="ARBA00022989"/>
    </source>
</evidence>
<keyword evidence="4 7" id="KW-0812">Transmembrane</keyword>
<sequence length="238" mass="25158">MTSPWIVDPASIGLRLILSLVLGGIIGFEREMNQHAAGFRTNILVCIGSTLIMLLSVYGFNAFVDEPNVRIDPARLAAQVISGIGFLGAGTIIRTGTSVKGLTTAATLWVMAAIGLAVGAGFYFPAILTCGLVFVSLQVLNKVELRYVAANKAYSIHLITTGAAGTLGTISEQLLSARIEIKKLNVEDGIIDAAAAWGEKETLPLHLAMTVVIPKKMQLGEFAELLKAIPGVKALKVD</sequence>
<feature type="transmembrane region" description="Helical" evidence="7">
    <location>
        <begin position="76"/>
        <end position="96"/>
    </location>
</feature>
<evidence type="ECO:0000256" key="4">
    <source>
        <dbReference type="ARBA" id="ARBA00022692"/>
    </source>
</evidence>
<dbReference type="Proteomes" id="UP001207626">
    <property type="component" value="Unassembled WGS sequence"/>
</dbReference>
<dbReference type="PANTHER" id="PTHR33778:SF1">
    <property type="entry name" value="MAGNESIUM TRANSPORTER YHID-RELATED"/>
    <property type="match status" value="1"/>
</dbReference>
<dbReference type="RefSeq" id="WP_087434450.1">
    <property type="nucleotide sequence ID" value="NZ_JAMDLV010000043.1"/>
</dbReference>
<keyword evidence="5 7" id="KW-1133">Transmembrane helix</keyword>
<feature type="transmembrane region" description="Helical" evidence="7">
    <location>
        <begin position="41"/>
        <end position="64"/>
    </location>
</feature>
<comment type="caution">
    <text evidence="9">The sequence shown here is derived from an EMBL/GenBank/DDBJ whole genome shotgun (WGS) entry which is preliminary data.</text>
</comment>
<evidence type="ECO:0000313" key="9">
    <source>
        <dbReference type="EMBL" id="MCY9520002.1"/>
    </source>
</evidence>
<evidence type="ECO:0000313" key="10">
    <source>
        <dbReference type="Proteomes" id="UP001207626"/>
    </source>
</evidence>
<comment type="similarity">
    <text evidence="2">Belongs to the MgtC/SapB family.</text>
</comment>